<keyword evidence="2" id="KW-1185">Reference proteome</keyword>
<proteinExistence type="predicted"/>
<accession>A0A7I4XUV0</accession>
<dbReference type="OMA" id="YQFIKHK"/>
<dbReference type="OrthoDB" id="5824783at2759"/>
<dbReference type="AlphaFoldDB" id="A0A7I4XUV0"/>
<organism evidence="2 3">
    <name type="scientific">Haemonchus contortus</name>
    <name type="common">Barber pole worm</name>
    <dbReference type="NCBI Taxonomy" id="6289"/>
    <lineage>
        <taxon>Eukaryota</taxon>
        <taxon>Metazoa</taxon>
        <taxon>Ecdysozoa</taxon>
        <taxon>Nematoda</taxon>
        <taxon>Chromadorea</taxon>
        <taxon>Rhabditida</taxon>
        <taxon>Rhabditina</taxon>
        <taxon>Rhabditomorpha</taxon>
        <taxon>Strongyloidea</taxon>
        <taxon>Trichostrongylidae</taxon>
        <taxon>Haemonchus</taxon>
    </lineage>
</organism>
<feature type="compositionally biased region" description="Basic and acidic residues" evidence="1">
    <location>
        <begin position="48"/>
        <end position="58"/>
    </location>
</feature>
<evidence type="ECO:0000313" key="2">
    <source>
        <dbReference type="Proteomes" id="UP000025227"/>
    </source>
</evidence>
<name>A0A7I4XUV0_HAECO</name>
<sequence length="98" mass="11378">MSDRIQQHEQMMRYIRHRERVLDMQSVVKSQIARSRSAPPRKNSQKQAEARRRIDLGNERVLQSLMNISARRQSKPPGTPGRRNVPSDSSGTRKRAND</sequence>
<dbReference type="WBParaSite" id="HCON_00009430-00001">
    <property type="protein sequence ID" value="HCON_00009430-00001"/>
    <property type="gene ID" value="HCON_00009430"/>
</dbReference>
<evidence type="ECO:0000256" key="1">
    <source>
        <dbReference type="SAM" id="MobiDB-lite"/>
    </source>
</evidence>
<feature type="region of interest" description="Disordered" evidence="1">
    <location>
        <begin position="28"/>
        <end position="98"/>
    </location>
</feature>
<protein>
    <submittedName>
        <fullName evidence="3">Uncharacterized protein</fullName>
    </submittedName>
</protein>
<dbReference type="Proteomes" id="UP000025227">
    <property type="component" value="Unplaced"/>
</dbReference>
<evidence type="ECO:0000313" key="3">
    <source>
        <dbReference type="WBParaSite" id="HCON_00009430-00001"/>
    </source>
</evidence>
<reference evidence="3" key="1">
    <citation type="submission" date="2020-12" db="UniProtKB">
        <authorList>
            <consortium name="WormBaseParasite"/>
        </authorList>
    </citation>
    <scope>IDENTIFICATION</scope>
    <source>
        <strain evidence="3">MHco3</strain>
    </source>
</reference>